<sequence>MASARLCGLKPCFSGLKSCVIESMKGSTSPKKGSMVQNEGKGEPIEWSFVGANQLILMMRIHKKIFVFRDIMDLAPLNSSASVRELVITTLEDLQRLYPDIISSKKVLDIKDKPIDQGLACFCEALMSIGESWVMNNDRMGKKNCEILSFKDNINKRQLGKTMLTTLDCLIKIANEKSDIMEVEEQKEDISPPSGSCGKVLSNSDSFADGSHSPITPKSVLPESMTPRYSTTTSLWSLSIQSVEKPNPIDLEGLSCHMSSQMETHKIEKEPTMNIEIIDNTTKSPEKDIQQDIVFHLDLDSTGDHHGETYDKPQAMEEVEKLLASSKPLEKPTLEQEAPESVSSSQSPPVTRIPTPPPPPPTAYTIPLPPPMLPPPVLQPNITMPSPPPLPLVASSALPPPPPAPFKTGSVPAPPPPMLRGSGAPALPPPPPGVGRSLRPKATTKLKRSTQLGNLYLTLKGKVEGSSLKGKSSGGRTRAIGAGTCGKQGMADALAEMARRSSYFQQIEDDVRRYTNQIIELRSAIANFKTKDMTELIKFHKDVESVLENLTDESQVLSRFEGFPTKKLEAIRMAAALYPKLDSILTELQNWKIVIPVGQFLDKVERYFNKIKTELDSLERTKDEESKKFKGQNIDFDFYILIKIKEAMVDVSSNCMELALKERRNDAATRDSSGSNISDAKRKEHAKLLWRAFQFAYRVYTFAGGHDDRADKLTRELAKEIESDPNQP</sequence>
<keyword evidence="5" id="KW-1185">Reference proteome</keyword>
<protein>
    <recommendedName>
        <fullName evidence="6">Hydroxyproline-rich glycoprotein family protein</fullName>
    </recommendedName>
</protein>
<dbReference type="Proteomes" id="UP001603857">
    <property type="component" value="Unassembled WGS sequence"/>
</dbReference>
<feature type="coiled-coil region" evidence="2">
    <location>
        <begin position="601"/>
        <end position="628"/>
    </location>
</feature>
<dbReference type="AlphaFoldDB" id="A0ABD1N2B9"/>
<dbReference type="InterPro" id="IPR040265">
    <property type="entry name" value="CHUP1/IPGA1-like"/>
</dbReference>
<feature type="coiled-coil region" evidence="2">
    <location>
        <begin position="504"/>
        <end position="531"/>
    </location>
</feature>
<dbReference type="PANTHER" id="PTHR31342">
    <property type="entry name" value="PROTEIN CHUP1, CHLOROPLASTIC"/>
    <property type="match status" value="1"/>
</dbReference>
<dbReference type="PRINTS" id="PR01217">
    <property type="entry name" value="PRICHEXTENSN"/>
</dbReference>
<dbReference type="PANTHER" id="PTHR31342:SF53">
    <property type="entry name" value="GLYCOPROTEIN FAMILY PROTEIN, PUTATIVE-RELATED"/>
    <property type="match status" value="1"/>
</dbReference>
<proteinExistence type="predicted"/>
<evidence type="ECO:0000313" key="4">
    <source>
        <dbReference type="EMBL" id="KAL2341927.1"/>
    </source>
</evidence>
<evidence type="ECO:0000313" key="5">
    <source>
        <dbReference type="Proteomes" id="UP001603857"/>
    </source>
</evidence>
<feature type="compositionally biased region" description="Low complexity" evidence="3">
    <location>
        <begin position="335"/>
        <end position="353"/>
    </location>
</feature>
<feature type="compositionally biased region" description="Pro residues" evidence="3">
    <location>
        <begin position="354"/>
        <end position="372"/>
    </location>
</feature>
<reference evidence="4 5" key="1">
    <citation type="submission" date="2024-08" db="EMBL/GenBank/DDBJ databases">
        <title>Insights into the chromosomal genome structure of Flemingia macrophylla.</title>
        <authorList>
            <person name="Ding Y."/>
            <person name="Zhao Y."/>
            <person name="Bi W."/>
            <person name="Wu M."/>
            <person name="Zhao G."/>
            <person name="Gong Y."/>
            <person name="Li W."/>
            <person name="Zhang P."/>
        </authorList>
    </citation>
    <scope>NUCLEOTIDE SEQUENCE [LARGE SCALE GENOMIC DNA]</scope>
    <source>
        <strain evidence="4">DYQJB</strain>
        <tissue evidence="4">Leaf</tissue>
    </source>
</reference>
<evidence type="ECO:0000256" key="2">
    <source>
        <dbReference type="SAM" id="Coils"/>
    </source>
</evidence>
<gene>
    <name evidence="4" type="ORF">Fmac_009867</name>
</gene>
<feature type="region of interest" description="Disordered" evidence="3">
    <location>
        <begin position="394"/>
        <end position="439"/>
    </location>
</feature>
<organism evidence="4 5">
    <name type="scientific">Flemingia macrophylla</name>
    <dbReference type="NCBI Taxonomy" id="520843"/>
    <lineage>
        <taxon>Eukaryota</taxon>
        <taxon>Viridiplantae</taxon>
        <taxon>Streptophyta</taxon>
        <taxon>Embryophyta</taxon>
        <taxon>Tracheophyta</taxon>
        <taxon>Spermatophyta</taxon>
        <taxon>Magnoliopsida</taxon>
        <taxon>eudicotyledons</taxon>
        <taxon>Gunneridae</taxon>
        <taxon>Pentapetalae</taxon>
        <taxon>rosids</taxon>
        <taxon>fabids</taxon>
        <taxon>Fabales</taxon>
        <taxon>Fabaceae</taxon>
        <taxon>Papilionoideae</taxon>
        <taxon>50 kb inversion clade</taxon>
        <taxon>NPAAA clade</taxon>
        <taxon>indigoferoid/millettioid clade</taxon>
        <taxon>Phaseoleae</taxon>
        <taxon>Flemingia</taxon>
    </lineage>
</organism>
<evidence type="ECO:0000256" key="3">
    <source>
        <dbReference type="SAM" id="MobiDB-lite"/>
    </source>
</evidence>
<accession>A0ABD1N2B9</accession>
<comment type="caution">
    <text evidence="4">The sequence shown here is derived from an EMBL/GenBank/DDBJ whole genome shotgun (WGS) entry which is preliminary data.</text>
</comment>
<feature type="region of interest" description="Disordered" evidence="3">
    <location>
        <begin position="328"/>
        <end position="372"/>
    </location>
</feature>
<evidence type="ECO:0000256" key="1">
    <source>
        <dbReference type="ARBA" id="ARBA00023054"/>
    </source>
</evidence>
<evidence type="ECO:0008006" key="6">
    <source>
        <dbReference type="Google" id="ProtNLM"/>
    </source>
</evidence>
<name>A0ABD1N2B9_9FABA</name>
<dbReference type="EMBL" id="JBGMDY010000003">
    <property type="protein sequence ID" value="KAL2341927.1"/>
    <property type="molecule type" value="Genomic_DNA"/>
</dbReference>
<keyword evidence="1 2" id="KW-0175">Coiled coil</keyword>